<dbReference type="AlphaFoldDB" id="A0AAD3RYC8"/>
<reference evidence="1" key="1">
    <citation type="submission" date="2023-05" db="EMBL/GenBank/DDBJ databases">
        <title>Nepenthes gracilis genome sequencing.</title>
        <authorList>
            <person name="Fukushima K."/>
        </authorList>
    </citation>
    <scope>NUCLEOTIDE SEQUENCE</scope>
    <source>
        <strain evidence="1">SING2019-196</strain>
    </source>
</reference>
<comment type="caution">
    <text evidence="1">The sequence shown here is derived from an EMBL/GenBank/DDBJ whole genome shotgun (WGS) entry which is preliminary data.</text>
</comment>
<proteinExistence type="predicted"/>
<evidence type="ECO:0000313" key="2">
    <source>
        <dbReference type="Proteomes" id="UP001279734"/>
    </source>
</evidence>
<protein>
    <submittedName>
        <fullName evidence="1">Uncharacterized protein</fullName>
    </submittedName>
</protein>
<evidence type="ECO:0000313" key="1">
    <source>
        <dbReference type="EMBL" id="GMH00783.1"/>
    </source>
</evidence>
<keyword evidence="2" id="KW-1185">Reference proteome</keyword>
<gene>
    <name evidence="1" type="ORF">Nepgr_002622</name>
</gene>
<dbReference type="Proteomes" id="UP001279734">
    <property type="component" value="Unassembled WGS sequence"/>
</dbReference>
<organism evidence="1 2">
    <name type="scientific">Nepenthes gracilis</name>
    <name type="common">Slender pitcher plant</name>
    <dbReference type="NCBI Taxonomy" id="150966"/>
    <lineage>
        <taxon>Eukaryota</taxon>
        <taxon>Viridiplantae</taxon>
        <taxon>Streptophyta</taxon>
        <taxon>Embryophyta</taxon>
        <taxon>Tracheophyta</taxon>
        <taxon>Spermatophyta</taxon>
        <taxon>Magnoliopsida</taxon>
        <taxon>eudicotyledons</taxon>
        <taxon>Gunneridae</taxon>
        <taxon>Pentapetalae</taxon>
        <taxon>Caryophyllales</taxon>
        <taxon>Nepenthaceae</taxon>
        <taxon>Nepenthes</taxon>
    </lineage>
</organism>
<sequence length="156" mass="17237">MVMELTTARLGGHITAFHKVPSVRYFHRSNQNQINPISTSGRIGRCLHQLHQGHSSVGTKSGGLDWPARYVGAHYVEIIKPRETTTNIIPSEPNYRAATDNTKDSNTAIISARSQGSRISLWWRSNAYAAPSLCCSISQQHGINQGSSCIRSQQLH</sequence>
<accession>A0AAD3RYC8</accession>
<name>A0AAD3RYC8_NEPGR</name>
<dbReference type="EMBL" id="BSYO01000002">
    <property type="protein sequence ID" value="GMH00783.1"/>
    <property type="molecule type" value="Genomic_DNA"/>
</dbReference>